<organism evidence="2 3">
    <name type="scientific">Microbulbifer okhotskensis</name>
    <dbReference type="NCBI Taxonomy" id="2926617"/>
    <lineage>
        <taxon>Bacteria</taxon>
        <taxon>Pseudomonadati</taxon>
        <taxon>Pseudomonadota</taxon>
        <taxon>Gammaproteobacteria</taxon>
        <taxon>Cellvibrionales</taxon>
        <taxon>Microbulbiferaceae</taxon>
        <taxon>Microbulbifer</taxon>
    </lineage>
</organism>
<reference evidence="2" key="1">
    <citation type="journal article" date="2022" name="Arch. Microbiol.">
        <title>Microbulbifer okhotskensis sp. nov., isolated from a deep bottom sediment of the Okhotsk Sea.</title>
        <authorList>
            <person name="Romanenko L."/>
            <person name="Kurilenko V."/>
            <person name="Otstavnykh N."/>
            <person name="Velansky P."/>
            <person name="Isaeva M."/>
            <person name="Mikhailov V."/>
        </authorList>
    </citation>
    <scope>NUCLEOTIDE SEQUENCE</scope>
    <source>
        <strain evidence="2">OS29</strain>
    </source>
</reference>
<name>A0A9X2EVS6_9GAMM</name>
<dbReference type="Proteomes" id="UP001139028">
    <property type="component" value="Unassembled WGS sequence"/>
</dbReference>
<protein>
    <submittedName>
        <fullName evidence="2">Uncharacterized protein</fullName>
    </submittedName>
</protein>
<proteinExistence type="predicted"/>
<feature type="non-terminal residue" evidence="2">
    <location>
        <position position="1"/>
    </location>
</feature>
<evidence type="ECO:0000313" key="3">
    <source>
        <dbReference type="Proteomes" id="UP001139028"/>
    </source>
</evidence>
<dbReference type="RefSeq" id="WP_252472819.1">
    <property type="nucleotide sequence ID" value="NZ_JALBWM010000213.1"/>
</dbReference>
<comment type="caution">
    <text evidence="2">The sequence shown here is derived from an EMBL/GenBank/DDBJ whole genome shotgun (WGS) entry which is preliminary data.</text>
</comment>
<feature type="compositionally biased region" description="Basic and acidic residues" evidence="1">
    <location>
        <begin position="82"/>
        <end position="100"/>
    </location>
</feature>
<dbReference type="AlphaFoldDB" id="A0A9X2EVS6"/>
<feature type="compositionally biased region" description="Low complexity" evidence="1">
    <location>
        <begin position="52"/>
        <end position="81"/>
    </location>
</feature>
<gene>
    <name evidence="2" type="ORF">MO867_21185</name>
</gene>
<accession>A0A9X2EVS6</accession>
<keyword evidence="3" id="KW-1185">Reference proteome</keyword>
<dbReference type="SUPFAM" id="SSF88874">
    <property type="entry name" value="Receptor-binding domain of short tail fibre protein gp12"/>
    <property type="match status" value="1"/>
</dbReference>
<evidence type="ECO:0000313" key="2">
    <source>
        <dbReference type="EMBL" id="MCO1336846.1"/>
    </source>
</evidence>
<sequence length="133" mass="13772">STSRIPSHGHNINSVQLMKYPGNESSTFGPDYDPSDKDAATVTGSNNGSGGAHNHSASCSSTGSHSHSVSVSSSGSHTHTVTVKDDGSHSHDLSVDDAGSHNHSVSIISSGSHTHSVDVRQRYYAAAHIIRVA</sequence>
<feature type="region of interest" description="Disordered" evidence="1">
    <location>
        <begin position="20"/>
        <end position="114"/>
    </location>
</feature>
<feature type="compositionally biased region" description="Polar residues" evidence="1">
    <location>
        <begin position="101"/>
        <end position="114"/>
    </location>
</feature>
<dbReference type="EMBL" id="JALBWM010000213">
    <property type="protein sequence ID" value="MCO1336846.1"/>
    <property type="molecule type" value="Genomic_DNA"/>
</dbReference>
<evidence type="ECO:0000256" key="1">
    <source>
        <dbReference type="SAM" id="MobiDB-lite"/>
    </source>
</evidence>